<evidence type="ECO:0000256" key="3">
    <source>
        <dbReference type="SAM" id="Coils"/>
    </source>
</evidence>
<dbReference type="GO" id="GO:0052621">
    <property type="term" value="F:diguanylate cyclase activity"/>
    <property type="evidence" value="ECO:0007669"/>
    <property type="project" value="UniProtKB-EC"/>
</dbReference>
<evidence type="ECO:0000313" key="5">
    <source>
        <dbReference type="EMBL" id="RID99531.1"/>
    </source>
</evidence>
<dbReference type="NCBIfam" id="TIGR00254">
    <property type="entry name" value="GGDEF"/>
    <property type="match status" value="1"/>
</dbReference>
<dbReference type="InterPro" id="IPR000160">
    <property type="entry name" value="GGDEF_dom"/>
</dbReference>
<dbReference type="InterPro" id="IPR050469">
    <property type="entry name" value="Diguanylate_Cyclase"/>
</dbReference>
<dbReference type="CDD" id="cd01949">
    <property type="entry name" value="GGDEF"/>
    <property type="match status" value="1"/>
</dbReference>
<gene>
    <name evidence="5" type="ORF">D3F03_03715</name>
</gene>
<dbReference type="Proteomes" id="UP000266302">
    <property type="component" value="Unassembled WGS sequence"/>
</dbReference>
<keyword evidence="3" id="KW-0175">Coiled coil</keyword>
<dbReference type="Gene3D" id="3.30.70.270">
    <property type="match status" value="1"/>
</dbReference>
<proteinExistence type="predicted"/>
<dbReference type="EMBL" id="QXJC01000001">
    <property type="protein sequence ID" value="RID99531.1"/>
    <property type="molecule type" value="Genomic_DNA"/>
</dbReference>
<dbReference type="AlphaFoldDB" id="A0A398CCL0"/>
<dbReference type="InterPro" id="IPR029787">
    <property type="entry name" value="Nucleotide_cyclase"/>
</dbReference>
<dbReference type="Pfam" id="PF00990">
    <property type="entry name" value="GGDEF"/>
    <property type="match status" value="1"/>
</dbReference>
<protein>
    <recommendedName>
        <fullName evidence="1">diguanylate cyclase</fullName>
        <ecNumber evidence="1">2.7.7.65</ecNumber>
    </recommendedName>
</protein>
<evidence type="ECO:0000256" key="2">
    <source>
        <dbReference type="ARBA" id="ARBA00034247"/>
    </source>
</evidence>
<name>A0A398CCL0_9BURK</name>
<dbReference type="OrthoDB" id="9813903at2"/>
<sequence>MAERNPSDLARETLKQLAVRRMAPTPDNFRNIYDEIAGVRSPAPFPEGPLRQILRVVPGQTPVQRRLLDQFEKAVGANDWTALQAVMVGYAKLGLGGASIAESAQAAQPAIVLPDDLAEQIARMVDNTLAGLSTDDTRVHLLGDQLVQFLRSPSPPASTLQLMLANFSFRLSFATEDQAAVRNLLLELLHMVFENMAALSVDDRWLAGQTEALVQATAQPLTLRRLDDVQRRLKDVIFKQTEAKGRMVEAQEQMKEMLSAFIERLGTMTEASSIYHETMEGCAEKIARASTLEEIAPVLKLVMGTTRSMALDSRAAHDELHELRQRAQDKHDELVRLQQTLDQVSLQARHDPLTGSLNRKGLDEVLEREISRGRRAETPLCIALLDVDNFKQINDRLGHATGDAALVHLADVVRSVMRPQDMLARYGGEEFVLVLPDTALASGIEAMQRLQRELTKNFFLKDNEKLLITFSAGVAELAASEDSDGAIKRADQAMYLAKRQGKNRVVAA</sequence>
<dbReference type="SMART" id="SM00267">
    <property type="entry name" value="GGDEF"/>
    <property type="match status" value="1"/>
</dbReference>
<feature type="domain" description="GGDEF" evidence="4">
    <location>
        <begin position="378"/>
        <end position="508"/>
    </location>
</feature>
<dbReference type="InterPro" id="IPR043128">
    <property type="entry name" value="Rev_trsase/Diguanyl_cyclase"/>
</dbReference>
<dbReference type="PANTHER" id="PTHR45138:SF9">
    <property type="entry name" value="DIGUANYLATE CYCLASE DGCM-RELATED"/>
    <property type="match status" value="1"/>
</dbReference>
<dbReference type="FunFam" id="3.30.70.270:FF:000001">
    <property type="entry name" value="Diguanylate cyclase domain protein"/>
    <property type="match status" value="1"/>
</dbReference>
<dbReference type="EC" id="2.7.7.65" evidence="1"/>
<evidence type="ECO:0000259" key="4">
    <source>
        <dbReference type="PROSITE" id="PS50887"/>
    </source>
</evidence>
<comment type="catalytic activity">
    <reaction evidence="2">
        <text>2 GTP = 3',3'-c-di-GMP + 2 diphosphate</text>
        <dbReference type="Rhea" id="RHEA:24898"/>
        <dbReference type="ChEBI" id="CHEBI:33019"/>
        <dbReference type="ChEBI" id="CHEBI:37565"/>
        <dbReference type="ChEBI" id="CHEBI:58805"/>
        <dbReference type="EC" id="2.7.7.65"/>
    </reaction>
</comment>
<reference evidence="5 6" key="1">
    <citation type="submission" date="2018-09" db="EMBL/GenBank/DDBJ databases">
        <title>Draft genome of Simplicispira sp. NY-02.</title>
        <authorList>
            <person name="Im W.T."/>
        </authorList>
    </citation>
    <scope>NUCLEOTIDE SEQUENCE [LARGE SCALE GENOMIC DNA]</scope>
    <source>
        <strain evidence="5 6">NY-02</strain>
    </source>
</reference>
<comment type="caution">
    <text evidence="5">The sequence shown here is derived from an EMBL/GenBank/DDBJ whole genome shotgun (WGS) entry which is preliminary data.</text>
</comment>
<evidence type="ECO:0000313" key="6">
    <source>
        <dbReference type="Proteomes" id="UP000266302"/>
    </source>
</evidence>
<dbReference type="RefSeq" id="WP_119107980.1">
    <property type="nucleotide sequence ID" value="NZ_QXJC01000001.1"/>
</dbReference>
<keyword evidence="6" id="KW-1185">Reference proteome</keyword>
<dbReference type="PROSITE" id="PS50887">
    <property type="entry name" value="GGDEF"/>
    <property type="match status" value="1"/>
</dbReference>
<dbReference type="SUPFAM" id="SSF55073">
    <property type="entry name" value="Nucleotide cyclase"/>
    <property type="match status" value="1"/>
</dbReference>
<dbReference type="PANTHER" id="PTHR45138">
    <property type="entry name" value="REGULATORY COMPONENTS OF SENSORY TRANSDUCTION SYSTEM"/>
    <property type="match status" value="1"/>
</dbReference>
<evidence type="ECO:0000256" key="1">
    <source>
        <dbReference type="ARBA" id="ARBA00012528"/>
    </source>
</evidence>
<feature type="coiled-coil region" evidence="3">
    <location>
        <begin position="320"/>
        <end position="347"/>
    </location>
</feature>
<accession>A0A398CCL0</accession>
<organism evidence="5 6">
    <name type="scientific">Simplicispira hankyongi</name>
    <dbReference type="NCBI Taxonomy" id="2315688"/>
    <lineage>
        <taxon>Bacteria</taxon>
        <taxon>Pseudomonadati</taxon>
        <taxon>Pseudomonadota</taxon>
        <taxon>Betaproteobacteria</taxon>
        <taxon>Burkholderiales</taxon>
        <taxon>Comamonadaceae</taxon>
        <taxon>Simplicispira</taxon>
    </lineage>
</organism>